<gene>
    <name evidence="2" type="ORF">M0651_11765</name>
</gene>
<organism evidence="2 3">
    <name type="scientific">Paenibacillus mellifer</name>
    <dbReference type="NCBI Taxonomy" id="2937794"/>
    <lineage>
        <taxon>Bacteria</taxon>
        <taxon>Bacillati</taxon>
        <taxon>Bacillota</taxon>
        <taxon>Bacilli</taxon>
        <taxon>Bacillales</taxon>
        <taxon>Paenibacillaceae</taxon>
        <taxon>Paenibacillus</taxon>
    </lineage>
</organism>
<dbReference type="InterPro" id="IPR024515">
    <property type="entry name" value="DUF3397"/>
</dbReference>
<accession>A0A9X2BTE4</accession>
<feature type="transmembrane region" description="Helical" evidence="1">
    <location>
        <begin position="66"/>
        <end position="87"/>
    </location>
</feature>
<evidence type="ECO:0000313" key="3">
    <source>
        <dbReference type="Proteomes" id="UP001139534"/>
    </source>
</evidence>
<feature type="transmembrane region" description="Helical" evidence="1">
    <location>
        <begin position="39"/>
        <end position="60"/>
    </location>
</feature>
<keyword evidence="3" id="KW-1185">Reference proteome</keyword>
<name>A0A9X2BTE4_9BACL</name>
<feature type="transmembrane region" description="Helical" evidence="1">
    <location>
        <begin position="6"/>
        <end position="27"/>
    </location>
</feature>
<dbReference type="Proteomes" id="UP001139534">
    <property type="component" value="Unassembled WGS sequence"/>
</dbReference>
<evidence type="ECO:0000256" key="1">
    <source>
        <dbReference type="SAM" id="Phobius"/>
    </source>
</evidence>
<dbReference type="EMBL" id="JALPRK010000009">
    <property type="protein sequence ID" value="MCK8487851.1"/>
    <property type="molecule type" value="Genomic_DNA"/>
</dbReference>
<dbReference type="RefSeq" id="WP_248551936.1">
    <property type="nucleotide sequence ID" value="NZ_JALPRK010000009.1"/>
</dbReference>
<protein>
    <submittedName>
        <fullName evidence="2">DUF3397 domain-containing protein</fullName>
    </submittedName>
</protein>
<dbReference type="Pfam" id="PF11877">
    <property type="entry name" value="DUF3397"/>
    <property type="match status" value="1"/>
</dbReference>
<reference evidence="2" key="1">
    <citation type="submission" date="2022-04" db="EMBL/GenBank/DDBJ databases">
        <authorList>
            <person name="Seo M.-J."/>
        </authorList>
    </citation>
    <scope>NUCLEOTIDE SEQUENCE</scope>
    <source>
        <strain evidence="2">MBLB2552</strain>
    </source>
</reference>
<sequence length="127" mass="14009">MEALVSSFIVLAMVPIIPFGLIYFIHYQVKRDKRAALKLAMDVTTLFLIFSVSALFNNVFGSTFGFYLILIILLVVGGLIGGAQTRLKGKVDGRKLLRVVWRLAFAGTGVAYVLLFLISFITYITAA</sequence>
<keyword evidence="1" id="KW-0812">Transmembrane</keyword>
<feature type="transmembrane region" description="Helical" evidence="1">
    <location>
        <begin position="99"/>
        <end position="124"/>
    </location>
</feature>
<proteinExistence type="predicted"/>
<keyword evidence="1" id="KW-0472">Membrane</keyword>
<comment type="caution">
    <text evidence="2">The sequence shown here is derived from an EMBL/GenBank/DDBJ whole genome shotgun (WGS) entry which is preliminary data.</text>
</comment>
<keyword evidence="1" id="KW-1133">Transmembrane helix</keyword>
<dbReference type="AlphaFoldDB" id="A0A9X2BTE4"/>
<evidence type="ECO:0000313" key="2">
    <source>
        <dbReference type="EMBL" id="MCK8487851.1"/>
    </source>
</evidence>